<sequence>MSTQETANSVNQLIELIMQLKKTTPAAAKQILNSQPQIAYAVMTLLVNMNAINVEVLQKTLTAFAQSQAAPAQPPAAPVQPQPTTQATAAPAIPPHMQQQAQPYYNRTATPPTSTPTPPVAAQASNPYSNGYQQPPQGHYGYNAPPPPNYGQGYNQGYGQGYGGPGGYGGYPPPPQGSYGAPTPAPAPAPTPQQPQQQPNMSQINPAILAALPEDQKTMVMHVLSMTPDMINRLPPQDRTNILQLRATLGL</sequence>
<evidence type="ECO:0000256" key="1">
    <source>
        <dbReference type="ARBA" id="ARBA00004123"/>
    </source>
</evidence>
<evidence type="ECO:0000259" key="5">
    <source>
        <dbReference type="Pfam" id="PF14327"/>
    </source>
</evidence>
<keyword evidence="7" id="KW-1185">Reference proteome</keyword>
<evidence type="ECO:0000313" key="7">
    <source>
        <dbReference type="Proteomes" id="UP001383192"/>
    </source>
</evidence>
<dbReference type="PANTHER" id="PTHR45735:SF2">
    <property type="entry name" value="CLEAVAGE STIMULATION FACTOR SUBUNIT 2"/>
    <property type="match status" value="1"/>
</dbReference>
<dbReference type="InterPro" id="IPR026896">
    <property type="entry name" value="CSTF_C"/>
</dbReference>
<comment type="caution">
    <text evidence="6">The sequence shown here is derived from an EMBL/GenBank/DDBJ whole genome shotgun (WGS) entry which is preliminary data.</text>
</comment>
<evidence type="ECO:0000313" key="6">
    <source>
        <dbReference type="EMBL" id="KAK7060751.1"/>
    </source>
</evidence>
<feature type="compositionally biased region" description="Polar residues" evidence="3">
    <location>
        <begin position="125"/>
        <end position="136"/>
    </location>
</feature>
<dbReference type="GO" id="GO:0031124">
    <property type="term" value="P:mRNA 3'-end processing"/>
    <property type="evidence" value="ECO:0007669"/>
    <property type="project" value="InterPro"/>
</dbReference>
<name>A0AAW0E5T9_9AGAR</name>
<reference evidence="6 7" key="1">
    <citation type="submission" date="2024-01" db="EMBL/GenBank/DDBJ databases">
        <title>A draft genome for a cacao thread blight-causing isolate of Paramarasmius palmivorus.</title>
        <authorList>
            <person name="Baruah I.K."/>
            <person name="Bukari Y."/>
            <person name="Amoako-Attah I."/>
            <person name="Meinhardt L.W."/>
            <person name="Bailey B.A."/>
            <person name="Cohen S.P."/>
        </authorList>
    </citation>
    <scope>NUCLEOTIDE SEQUENCE [LARGE SCALE GENOMIC DNA]</scope>
    <source>
        <strain evidence="6 7">GH-12</strain>
    </source>
</reference>
<dbReference type="GO" id="GO:0005847">
    <property type="term" value="C:mRNA cleavage and polyadenylation specificity factor complex"/>
    <property type="evidence" value="ECO:0007669"/>
    <property type="project" value="TreeGrafter"/>
</dbReference>
<comment type="subcellular location">
    <subcellularLocation>
        <location evidence="1">Nucleus</location>
    </subcellularLocation>
</comment>
<proteinExistence type="predicted"/>
<organism evidence="6 7">
    <name type="scientific">Paramarasmius palmivorus</name>
    <dbReference type="NCBI Taxonomy" id="297713"/>
    <lineage>
        <taxon>Eukaryota</taxon>
        <taxon>Fungi</taxon>
        <taxon>Dikarya</taxon>
        <taxon>Basidiomycota</taxon>
        <taxon>Agaricomycotina</taxon>
        <taxon>Agaricomycetes</taxon>
        <taxon>Agaricomycetidae</taxon>
        <taxon>Agaricales</taxon>
        <taxon>Marasmiineae</taxon>
        <taxon>Marasmiaceae</taxon>
        <taxon>Paramarasmius</taxon>
    </lineage>
</organism>
<feature type="compositionally biased region" description="Gly residues" evidence="3">
    <location>
        <begin position="154"/>
        <end position="170"/>
    </location>
</feature>
<dbReference type="Proteomes" id="UP001383192">
    <property type="component" value="Unassembled WGS sequence"/>
</dbReference>
<protein>
    <recommendedName>
        <fullName evidence="8">Cleavage stimulation factor subunit 2 hinge domain-containing protein</fullName>
    </recommendedName>
</protein>
<dbReference type="Pfam" id="PF14304">
    <property type="entry name" value="CSTF_C"/>
    <property type="match status" value="1"/>
</dbReference>
<feature type="domain" description="Transcription termination and cleavage factor C-terminal" evidence="4">
    <location>
        <begin position="216"/>
        <end position="246"/>
    </location>
</feature>
<feature type="compositionally biased region" description="Pro residues" evidence="3">
    <location>
        <begin position="183"/>
        <end position="193"/>
    </location>
</feature>
<evidence type="ECO:0000259" key="4">
    <source>
        <dbReference type="Pfam" id="PF14304"/>
    </source>
</evidence>
<evidence type="ECO:0000256" key="2">
    <source>
        <dbReference type="ARBA" id="ARBA00023242"/>
    </source>
</evidence>
<dbReference type="PANTHER" id="PTHR45735">
    <property type="entry name" value="CLEAVAGE STIMULATION FACTOR SUBUNIT 2"/>
    <property type="match status" value="1"/>
</dbReference>
<dbReference type="GO" id="GO:0003729">
    <property type="term" value="F:mRNA binding"/>
    <property type="evidence" value="ECO:0007669"/>
    <property type="project" value="TreeGrafter"/>
</dbReference>
<dbReference type="Gene3D" id="1.10.20.70">
    <property type="entry name" value="Transcription termination and cleavage factor, C-terminal domain"/>
    <property type="match status" value="1"/>
</dbReference>
<dbReference type="Pfam" id="PF14327">
    <property type="entry name" value="CSTF2_hinge"/>
    <property type="match status" value="1"/>
</dbReference>
<dbReference type="AlphaFoldDB" id="A0AAW0E5T9"/>
<feature type="domain" description="Cleavage stimulation factor subunit 2 hinge" evidence="5">
    <location>
        <begin position="11"/>
        <end position="60"/>
    </location>
</feature>
<dbReference type="EMBL" id="JAYKXP010000002">
    <property type="protein sequence ID" value="KAK7060751.1"/>
    <property type="molecule type" value="Genomic_DNA"/>
</dbReference>
<keyword evidence="2" id="KW-0539">Nucleus</keyword>
<gene>
    <name evidence="6" type="ORF">VNI00_000483</name>
</gene>
<feature type="region of interest" description="Disordered" evidence="3">
    <location>
        <begin position="106"/>
        <end position="200"/>
    </location>
</feature>
<evidence type="ECO:0000256" key="3">
    <source>
        <dbReference type="SAM" id="MobiDB-lite"/>
    </source>
</evidence>
<evidence type="ECO:0008006" key="8">
    <source>
        <dbReference type="Google" id="ProtNLM"/>
    </source>
</evidence>
<dbReference type="InterPro" id="IPR025742">
    <property type="entry name" value="CSTF2_hinge"/>
</dbReference>
<accession>A0AAW0E5T9</accession>
<dbReference type="InterPro" id="IPR038192">
    <property type="entry name" value="CSTF_C_sf"/>
</dbReference>